<protein>
    <submittedName>
        <fullName evidence="1">RHS repeat-associated core domain-containing protein</fullName>
    </submittedName>
</protein>
<organism evidence="1 2">
    <name type="scientific">Chitinimonas arctica</name>
    <dbReference type="NCBI Taxonomy" id="2594795"/>
    <lineage>
        <taxon>Bacteria</taxon>
        <taxon>Pseudomonadati</taxon>
        <taxon>Pseudomonadota</taxon>
        <taxon>Betaproteobacteria</taxon>
        <taxon>Neisseriales</taxon>
        <taxon>Chitinibacteraceae</taxon>
        <taxon>Chitinimonas</taxon>
    </lineage>
</organism>
<dbReference type="RefSeq" id="WP_143856611.1">
    <property type="nucleotide sequence ID" value="NZ_CP041730.1"/>
</dbReference>
<dbReference type="NCBIfam" id="TIGR03696">
    <property type="entry name" value="Rhs_assc_core"/>
    <property type="match status" value="1"/>
</dbReference>
<dbReference type="Gene3D" id="2.180.10.10">
    <property type="entry name" value="RHS repeat-associated core"/>
    <property type="match status" value="1"/>
</dbReference>
<dbReference type="InterPro" id="IPR022385">
    <property type="entry name" value="Rhs_assc_core"/>
</dbReference>
<dbReference type="Proteomes" id="UP000317550">
    <property type="component" value="Chromosome"/>
</dbReference>
<sequence length="249" mass="26846">MPLQVAIHIAPSTGTGGAYAFNLHLPGQYYYRESGLYYNYFRDYDPAIGGYPQSDPIGLPGGINTYAYVEANPLSGIDPFGLATHLIFTTEGHPDNGPNPWRDGARAARNEVPPGDVAVRYDVKTVAQINAVLKATKDIGGVYFIGHAGGHSVYVGADPAPGSNISTLPGEKNVSPFSMDWSNLNKNAQINVWGCNSTLAAQDLANASGRKAVGFSNFDNFDEKTGRPFVRWYKSGGPEIFSPNLSRRK</sequence>
<dbReference type="PRINTS" id="PR00394">
    <property type="entry name" value="RHSPROTEIN"/>
</dbReference>
<evidence type="ECO:0000313" key="1">
    <source>
        <dbReference type="EMBL" id="QDQ25686.1"/>
    </source>
</evidence>
<gene>
    <name evidence="1" type="ORF">FNU76_04590</name>
</gene>
<reference evidence="2" key="1">
    <citation type="submission" date="2019-07" db="EMBL/GenBank/DDBJ databases">
        <title>Chitinimonas sp. nov., isolated from Ny-Alesund, arctica soil.</title>
        <authorList>
            <person name="Xu Q."/>
            <person name="Peng F."/>
        </authorList>
    </citation>
    <scope>NUCLEOTIDE SEQUENCE [LARGE SCALE GENOMIC DNA]</scope>
    <source>
        <strain evidence="2">R3-44</strain>
    </source>
</reference>
<keyword evidence="2" id="KW-1185">Reference proteome</keyword>
<dbReference type="KEGG" id="cari:FNU76_04590"/>
<proteinExistence type="predicted"/>
<dbReference type="PANTHER" id="PTHR32305:SF15">
    <property type="entry name" value="PROTEIN RHSA-RELATED"/>
    <property type="match status" value="1"/>
</dbReference>
<dbReference type="InterPro" id="IPR050708">
    <property type="entry name" value="T6SS_VgrG/RHS"/>
</dbReference>
<dbReference type="PANTHER" id="PTHR32305">
    <property type="match status" value="1"/>
</dbReference>
<dbReference type="OrthoDB" id="166951at2"/>
<evidence type="ECO:0000313" key="2">
    <source>
        <dbReference type="Proteomes" id="UP000317550"/>
    </source>
</evidence>
<accession>A0A516SC19</accession>
<dbReference type="EMBL" id="CP041730">
    <property type="protein sequence ID" value="QDQ25686.1"/>
    <property type="molecule type" value="Genomic_DNA"/>
</dbReference>
<dbReference type="AlphaFoldDB" id="A0A516SC19"/>
<name>A0A516SC19_9NEIS</name>